<dbReference type="PATRIC" id="fig|582.24.peg.2789"/>
<evidence type="ECO:0000313" key="2">
    <source>
        <dbReference type="Proteomes" id="UP000032582"/>
    </source>
</evidence>
<accession>A0A0D8L810</accession>
<sequence length="66" mass="7118">MFTDIAAAIEEARYLMNTSGHHHAVVQSSAGVMLVRLLYGIGVAARRKVMFSTDVDGMGVVIPEVK</sequence>
<dbReference type="EMBL" id="JZSH01000083">
    <property type="protein sequence ID" value="KJF78002.1"/>
    <property type="molecule type" value="Genomic_DNA"/>
</dbReference>
<reference evidence="1 2" key="1">
    <citation type="submission" date="2015-02" db="EMBL/GenBank/DDBJ databases">
        <title>Whole genome shotgun sequencing of cultured foodborne pathogen.</title>
        <authorList>
            <person name="Timme R."/>
            <person name="Allard M.W."/>
            <person name="Strain E."/>
            <person name="Evans P.S."/>
            <person name="Brown E."/>
        </authorList>
    </citation>
    <scope>NUCLEOTIDE SEQUENCE [LARGE SCALE GENOMIC DNA]</scope>
    <source>
        <strain evidence="1 2">GCSL-TSO-24</strain>
    </source>
</reference>
<proteinExistence type="predicted"/>
<protein>
    <submittedName>
        <fullName evidence="1">Uncharacterized protein</fullName>
    </submittedName>
</protein>
<dbReference type="AlphaFoldDB" id="A0A0D8L810"/>
<organism evidence="1 2">
    <name type="scientific">Morganella morganii</name>
    <name type="common">Proteus morganii</name>
    <dbReference type="NCBI Taxonomy" id="582"/>
    <lineage>
        <taxon>Bacteria</taxon>
        <taxon>Pseudomonadati</taxon>
        <taxon>Pseudomonadota</taxon>
        <taxon>Gammaproteobacteria</taxon>
        <taxon>Enterobacterales</taxon>
        <taxon>Morganellaceae</taxon>
        <taxon>Morganella</taxon>
    </lineage>
</organism>
<comment type="caution">
    <text evidence="1">The sequence shown here is derived from an EMBL/GenBank/DDBJ whole genome shotgun (WGS) entry which is preliminary data.</text>
</comment>
<evidence type="ECO:0000313" key="1">
    <source>
        <dbReference type="EMBL" id="KJF78002.1"/>
    </source>
</evidence>
<gene>
    <name evidence="1" type="ORF">UA45_08945</name>
</gene>
<name>A0A0D8L810_MORMO</name>
<dbReference type="Proteomes" id="UP000032582">
    <property type="component" value="Unassembled WGS sequence"/>
</dbReference>